<dbReference type="Proteomes" id="UP000198875">
    <property type="component" value="Unassembled WGS sequence"/>
</dbReference>
<accession>A0A0U0WB51</accession>
<gene>
    <name evidence="1" type="ORF">BN971_03482</name>
</gene>
<dbReference type="AlphaFoldDB" id="A0A0U0WB51"/>
<evidence type="ECO:0000313" key="2">
    <source>
        <dbReference type="Proteomes" id="UP000198875"/>
    </source>
</evidence>
<name>A0A0U0WB51_MYCBE</name>
<evidence type="ECO:0000313" key="1">
    <source>
        <dbReference type="EMBL" id="CPR12188.1"/>
    </source>
</evidence>
<proteinExistence type="predicted"/>
<sequence length="126" mass="12461" precursor="true">MPPTACRKVIAVACSVALSGVPPSIVPRAITHLPCVIASGVAVASFEYLVLSSTVTAVWVVLPLASVPATVTVLPLTEATEPRTGFGCSGAGDGDGDVVFAPGPAFGCGQVPLTDGLTRTDAAVTG</sequence>
<reference evidence="1 2" key="1">
    <citation type="submission" date="2015-03" db="EMBL/GenBank/DDBJ databases">
        <authorList>
            <person name="Murphy D."/>
        </authorList>
    </citation>
    <scope>NUCLEOTIDE SEQUENCE [LARGE SCALE GENOMIC DNA]</scope>
    <source>
        <strain evidence="1 2">DSM 44277</strain>
    </source>
</reference>
<organism evidence="1 2">
    <name type="scientific">Mycobacterium bohemicum DSM 44277</name>
    <dbReference type="NCBI Taxonomy" id="1236609"/>
    <lineage>
        <taxon>Bacteria</taxon>
        <taxon>Bacillati</taxon>
        <taxon>Actinomycetota</taxon>
        <taxon>Actinomycetes</taxon>
        <taxon>Mycobacteriales</taxon>
        <taxon>Mycobacteriaceae</taxon>
        <taxon>Mycobacterium</taxon>
    </lineage>
</organism>
<protein>
    <submittedName>
        <fullName evidence="1">Uncharacterized protein</fullName>
    </submittedName>
</protein>
<dbReference type="EMBL" id="CSTD01000004">
    <property type="protein sequence ID" value="CPR12188.1"/>
    <property type="molecule type" value="Genomic_DNA"/>
</dbReference>